<dbReference type="AlphaFoldDB" id="A0A1R3V199"/>
<gene>
    <name evidence="1" type="ORF">BQ8794_130147</name>
</gene>
<evidence type="ECO:0000313" key="2">
    <source>
        <dbReference type="Proteomes" id="UP000188388"/>
    </source>
</evidence>
<dbReference type="STRING" id="1631249.BQ8794_130147"/>
<keyword evidence="2" id="KW-1185">Reference proteome</keyword>
<dbReference type="Proteomes" id="UP000188388">
    <property type="component" value="Unassembled WGS sequence"/>
</dbReference>
<dbReference type="EMBL" id="FTPD01000005">
    <property type="protein sequence ID" value="SIT53663.1"/>
    <property type="molecule type" value="Genomic_DNA"/>
</dbReference>
<protein>
    <submittedName>
        <fullName evidence="1">Uncharacterized protein</fullName>
    </submittedName>
</protein>
<sequence length="65" mass="7292">MTTTTATKPFDPAQYKETTHDRWRAAAANREATISKAIEAANVAPHWSSFAKHGYRDIRLGCEGW</sequence>
<name>A0A1R3V199_9HYPH</name>
<evidence type="ECO:0000313" key="1">
    <source>
        <dbReference type="EMBL" id="SIT53663.1"/>
    </source>
</evidence>
<reference evidence="2" key="1">
    <citation type="submission" date="2017-01" db="EMBL/GenBank/DDBJ databases">
        <authorList>
            <person name="Brunel B."/>
        </authorList>
    </citation>
    <scope>NUCLEOTIDE SEQUENCE [LARGE SCALE GENOMIC DNA]</scope>
</reference>
<proteinExistence type="predicted"/>
<organism evidence="1 2">
    <name type="scientific">Mesorhizobium prunaredense</name>
    <dbReference type="NCBI Taxonomy" id="1631249"/>
    <lineage>
        <taxon>Bacteria</taxon>
        <taxon>Pseudomonadati</taxon>
        <taxon>Pseudomonadota</taxon>
        <taxon>Alphaproteobacteria</taxon>
        <taxon>Hyphomicrobiales</taxon>
        <taxon>Phyllobacteriaceae</taxon>
        <taxon>Mesorhizobium</taxon>
    </lineage>
</organism>
<dbReference type="RefSeq" id="WP_167378633.1">
    <property type="nucleotide sequence ID" value="NZ_FTPD01000005.1"/>
</dbReference>
<accession>A0A1R3V199</accession>